<dbReference type="Proteomes" id="UP001528912">
    <property type="component" value="Unassembled WGS sequence"/>
</dbReference>
<dbReference type="InterPro" id="IPR008979">
    <property type="entry name" value="Galactose-bd-like_sf"/>
</dbReference>
<evidence type="ECO:0000259" key="3">
    <source>
        <dbReference type="Pfam" id="PF11847"/>
    </source>
</evidence>
<feature type="transmembrane region" description="Helical" evidence="2">
    <location>
        <begin position="154"/>
        <end position="172"/>
    </location>
</feature>
<feature type="transmembrane region" description="Helical" evidence="2">
    <location>
        <begin position="335"/>
        <end position="360"/>
    </location>
</feature>
<dbReference type="InterPro" id="IPR056997">
    <property type="entry name" value="CBM_AftD"/>
</dbReference>
<feature type="transmembrane region" description="Helical" evidence="2">
    <location>
        <begin position="18"/>
        <end position="35"/>
    </location>
</feature>
<feature type="transmembrane region" description="Helical" evidence="2">
    <location>
        <begin position="1210"/>
        <end position="1236"/>
    </location>
</feature>
<feature type="transmembrane region" description="Helical" evidence="2">
    <location>
        <begin position="102"/>
        <end position="119"/>
    </location>
</feature>
<dbReference type="SUPFAM" id="SSF49785">
    <property type="entry name" value="Galactose-binding domain-like"/>
    <property type="match status" value="1"/>
</dbReference>
<name>A0ABT6C5C2_9MICO</name>
<evidence type="ECO:0000256" key="2">
    <source>
        <dbReference type="SAM" id="Phobius"/>
    </source>
</evidence>
<evidence type="ECO:0000313" key="5">
    <source>
        <dbReference type="EMBL" id="MDF8264082.1"/>
    </source>
</evidence>
<reference evidence="5 6" key="1">
    <citation type="submission" date="2023-03" db="EMBL/GenBank/DDBJ databases">
        <title>YIM 133296 draft genome.</title>
        <authorList>
            <person name="Xiong L."/>
        </authorList>
    </citation>
    <scope>NUCLEOTIDE SEQUENCE [LARGE SCALE GENOMIC DNA]</scope>
    <source>
        <strain evidence="5 6">YIM 133296</strain>
    </source>
</reference>
<keyword evidence="2" id="KW-0812">Transmembrane</keyword>
<keyword evidence="2" id="KW-0472">Membrane</keyword>
<feature type="domain" description="Alpha-(1-&gt;3)-arabinofuranosyltransferase N-terminal GT-C" evidence="3">
    <location>
        <begin position="28"/>
        <end position="645"/>
    </location>
</feature>
<feature type="transmembrane region" description="Helical" evidence="2">
    <location>
        <begin position="225"/>
        <end position="251"/>
    </location>
</feature>
<feature type="transmembrane region" description="Helical" evidence="2">
    <location>
        <begin position="1242"/>
        <end position="1264"/>
    </location>
</feature>
<dbReference type="EMBL" id="JAROAV010000024">
    <property type="protein sequence ID" value="MDF8264082.1"/>
    <property type="molecule type" value="Genomic_DNA"/>
</dbReference>
<dbReference type="Pfam" id="PF24607">
    <property type="entry name" value="CBM_AftD"/>
    <property type="match status" value="1"/>
</dbReference>
<feature type="transmembrane region" description="Helical" evidence="2">
    <location>
        <begin position="303"/>
        <end position="323"/>
    </location>
</feature>
<feature type="transmembrane region" description="Helical" evidence="2">
    <location>
        <begin position="184"/>
        <end position="213"/>
    </location>
</feature>
<evidence type="ECO:0000256" key="1">
    <source>
        <dbReference type="SAM" id="MobiDB-lite"/>
    </source>
</evidence>
<protein>
    <submittedName>
        <fullName evidence="5">Alpha-(1-&gt;3)-arabinofuranosyltransferase family protein</fullName>
    </submittedName>
</protein>
<organism evidence="5 6">
    <name type="scientific">Luteipulveratus flavus</name>
    <dbReference type="NCBI Taxonomy" id="3031728"/>
    <lineage>
        <taxon>Bacteria</taxon>
        <taxon>Bacillati</taxon>
        <taxon>Actinomycetota</taxon>
        <taxon>Actinomycetes</taxon>
        <taxon>Micrococcales</taxon>
        <taxon>Dermacoccaceae</taxon>
        <taxon>Luteipulveratus</taxon>
    </lineage>
</organism>
<feature type="transmembrane region" description="Helical" evidence="2">
    <location>
        <begin position="1167"/>
        <end position="1186"/>
    </location>
</feature>
<feature type="transmembrane region" description="Helical" evidence="2">
    <location>
        <begin position="125"/>
        <end position="147"/>
    </location>
</feature>
<comment type="caution">
    <text evidence="5">The sequence shown here is derived from an EMBL/GenBank/DDBJ whole genome shotgun (WGS) entry which is preliminary data.</text>
</comment>
<proteinExistence type="predicted"/>
<dbReference type="InterPro" id="IPR021798">
    <property type="entry name" value="AftD_N"/>
</dbReference>
<evidence type="ECO:0000259" key="4">
    <source>
        <dbReference type="Pfam" id="PF24607"/>
    </source>
</evidence>
<sequence>MTAAPAARHVPAIDPTRVHRVLVAVAVAVLPWLIAPGRVQPDTKVDLTIAPWTYLSRALSAWNDHAGLGELQNQAYGYLFPFGPVMGIGQSLGLPAWACQRVWWSLLLLVAFLGAERLVRRTGVAGAGPALVAGLAYALSCRVLTVLSEISAEAWPLAVAPWLVLAALPMVGPDATHRTRLHAAAVTGLLTAALGGVNATASAVVLLLPLLLIVTASRGGRLRALAWWVPGVALGALWWVLPLLVLGRYAYPFLDFIETSRITTAVTSVPNTLRGASHWVAYILDSESHPVWQAGWVMAQDPLAIVTTSAVAGLGAAGLVLLRRRGGTLTHPARFALAAALLGTVLMAVGHPGTAGSPFATQVQSALDGPLAPLRNVHKADPVLRLPLVLGLAYLLGRLGSWRTTAARVGVLAVVGVLLASMTTLWVGRTADAQGYERVPAEWHRVATTVDRLAQERGGSTLLLPASRNAHYTWGSATDEPLSALAQSPVVVRASAPLGAPASTRLLDTADQLAASGVSQPGLAAGLARTGVDRVVVRHDLAASVDAETWRLVERTLGASPGFTRLPAVGPSTSIWRVAAPAGGVTAYDARDRVTVRGGPESLFDVTADGLLGRSEWADVDASAAGPGVVTDSLRRRAYNNGRPTADAYGPTLLASDPAPTRVGARDLPPAGDAAHETTRELVGLASLTASSSAADPFARGYLGPGAGPASAVDGDPATAWVSDQGSSATLALGLARPRAVGTLRIRLATGPGLTTPGAVDVSVDGARQSVRVRDGVAQLDVRTAARSVTIGLDAGADDRQVGITDVTLSAVPELGTRLRLPGRVDATRDAVLLRRDPRERSAQGRDGEDPAALRRVVDVAAGGVLTPTVSVRPVWGPALDALLDGGTPVRGSSRRDLDPTARPGAALDADPSTRWVPDPGDELPTLTVTLPRDARVEGIRVSGGDPVRAVRVLTGRTVQRLGPDGGATRVRGDRLTVQLVKGAHRGTWTAPDLVLDGVTVPTSGAVDLPCGSAGTLAVGPRSVPLAARAERSALLTGASVPARPCGAREVTVAAGRVPVDAGPGTGVRTESVLLRPSAATQPAAHTPRRVDEVRQAPGLHSVRVASGAPAVLALTEGANDGWRATTDDGSVLRPVTVDGWRQGFRLDDPRATGVRIEFAPTSTHRAGLVAGALAVLLLAVVAILTRGRTPRELAQPVGGPRAEASRPRWVGAVAAVLVGGVVAGPAGLLVGVLASVTPRRWVAPAAAVAMALAGVTMATLGVVEQQSVGAVAGQLLGTLTLALLARALGGGAPGAAPAARPAAPTATPPRS</sequence>
<accession>A0ABT6C5C2</accession>
<feature type="domain" description="Arabinofuranosyltransferase D third carbohydrate binding module" evidence="4">
    <location>
        <begin position="709"/>
        <end position="783"/>
    </location>
</feature>
<keyword evidence="6" id="KW-1185">Reference proteome</keyword>
<dbReference type="RefSeq" id="WP_277191681.1">
    <property type="nucleotide sequence ID" value="NZ_JAROAV010000024.1"/>
</dbReference>
<keyword evidence="2" id="KW-1133">Transmembrane helix</keyword>
<dbReference type="Pfam" id="PF11847">
    <property type="entry name" value="GT-C_AftD"/>
    <property type="match status" value="1"/>
</dbReference>
<feature type="transmembrane region" description="Helical" evidence="2">
    <location>
        <begin position="409"/>
        <end position="428"/>
    </location>
</feature>
<feature type="region of interest" description="Disordered" evidence="1">
    <location>
        <begin position="885"/>
        <end position="923"/>
    </location>
</feature>
<gene>
    <name evidence="5" type="ORF">P4R38_07510</name>
</gene>
<feature type="transmembrane region" description="Helical" evidence="2">
    <location>
        <begin position="380"/>
        <end position="397"/>
    </location>
</feature>
<evidence type="ECO:0000313" key="6">
    <source>
        <dbReference type="Proteomes" id="UP001528912"/>
    </source>
</evidence>
<dbReference type="Gene3D" id="2.60.120.260">
    <property type="entry name" value="Galactose-binding domain-like"/>
    <property type="match status" value="1"/>
</dbReference>